<proteinExistence type="predicted"/>
<dbReference type="WBParaSite" id="GPLIN_000399700">
    <property type="protein sequence ID" value="GPLIN_000399700"/>
    <property type="gene ID" value="GPLIN_000399700"/>
</dbReference>
<keyword evidence="1" id="KW-1185">Reference proteome</keyword>
<reference evidence="1" key="2">
    <citation type="submission" date="2014-05" db="EMBL/GenBank/DDBJ databases">
        <title>The genome and life-stage specific transcriptomes of Globodera pallida elucidate key aspects of plant parasitism by a cyst nematode.</title>
        <authorList>
            <person name="Cotton J.A."/>
            <person name="Lilley C.J."/>
            <person name="Jones L.M."/>
            <person name="Kikuchi T."/>
            <person name="Reid A.J."/>
            <person name="Thorpe P."/>
            <person name="Tsai I.J."/>
            <person name="Beasley H."/>
            <person name="Blok V."/>
            <person name="Cock P.J.A."/>
            <person name="Van den Akker S.E."/>
            <person name="Holroyd N."/>
            <person name="Hunt M."/>
            <person name="Mantelin S."/>
            <person name="Naghra H."/>
            <person name="Pain A."/>
            <person name="Palomares-Rius J.E."/>
            <person name="Zarowiecki M."/>
            <person name="Berriman M."/>
            <person name="Jones J.T."/>
            <person name="Urwin P.E."/>
        </authorList>
    </citation>
    <scope>NUCLEOTIDE SEQUENCE [LARGE SCALE GENOMIC DNA]</scope>
    <source>
        <strain evidence="1">Lindley</strain>
    </source>
</reference>
<evidence type="ECO:0000313" key="1">
    <source>
        <dbReference type="Proteomes" id="UP000050741"/>
    </source>
</evidence>
<organism evidence="1 2">
    <name type="scientific">Globodera pallida</name>
    <name type="common">Potato cyst nematode worm</name>
    <name type="synonym">Heterodera pallida</name>
    <dbReference type="NCBI Taxonomy" id="36090"/>
    <lineage>
        <taxon>Eukaryota</taxon>
        <taxon>Metazoa</taxon>
        <taxon>Ecdysozoa</taxon>
        <taxon>Nematoda</taxon>
        <taxon>Chromadorea</taxon>
        <taxon>Rhabditida</taxon>
        <taxon>Tylenchina</taxon>
        <taxon>Tylenchomorpha</taxon>
        <taxon>Tylenchoidea</taxon>
        <taxon>Heteroderidae</taxon>
        <taxon>Heteroderinae</taxon>
        <taxon>Globodera</taxon>
    </lineage>
</organism>
<reference evidence="2" key="3">
    <citation type="submission" date="2016-06" db="UniProtKB">
        <authorList>
            <consortium name="WormBaseParasite"/>
        </authorList>
    </citation>
    <scope>IDENTIFICATION</scope>
</reference>
<accession>A0A183BTR1</accession>
<protein>
    <submittedName>
        <fullName evidence="2">NR LBD domain-containing protein</fullName>
    </submittedName>
</protein>
<sequence length="157" mass="17647">MVGLIEAPYKGVVQYTEKLERSDREALLILISMTRKEMSTFFGRFLDINASEQHQMVLRRLATLDAFALIKEGISLAHVAVLHTIAPFLIGEDIFQLKASCLFVLLEDISSKNIACLMLVNGKKVKNDDDGIDLMAQIAKSAENHPKRNFMPLWANI</sequence>
<dbReference type="AlphaFoldDB" id="A0A183BTR1"/>
<dbReference type="Proteomes" id="UP000050741">
    <property type="component" value="Unassembled WGS sequence"/>
</dbReference>
<reference evidence="1" key="1">
    <citation type="submission" date="2013-12" db="EMBL/GenBank/DDBJ databases">
        <authorList>
            <person name="Aslett M."/>
        </authorList>
    </citation>
    <scope>NUCLEOTIDE SEQUENCE [LARGE SCALE GENOMIC DNA]</scope>
    <source>
        <strain evidence="1">Lindley</strain>
    </source>
</reference>
<evidence type="ECO:0000313" key="2">
    <source>
        <dbReference type="WBParaSite" id="GPLIN_000399700"/>
    </source>
</evidence>
<name>A0A183BTR1_GLOPA</name>